<dbReference type="EnsemblMetazoa" id="tetur01g10880.1">
    <property type="protein sequence ID" value="tetur01g10880.1"/>
    <property type="gene ID" value="tetur01g10880"/>
</dbReference>
<feature type="region of interest" description="Disordered" evidence="1">
    <location>
        <begin position="196"/>
        <end position="216"/>
    </location>
</feature>
<reference evidence="3" key="1">
    <citation type="submission" date="2011-08" db="EMBL/GenBank/DDBJ databases">
        <authorList>
            <person name="Rombauts S."/>
        </authorList>
    </citation>
    <scope>NUCLEOTIDE SEQUENCE</scope>
    <source>
        <strain evidence="3">London</strain>
    </source>
</reference>
<dbReference type="HOGENOM" id="CLU_774625_0_0_1"/>
<dbReference type="Proteomes" id="UP000015104">
    <property type="component" value="Unassembled WGS sequence"/>
</dbReference>
<name>T1JSK7_TETUR</name>
<evidence type="ECO:0000313" key="3">
    <source>
        <dbReference type="Proteomes" id="UP000015104"/>
    </source>
</evidence>
<sequence length="358" mass="40852">MNTFKNEDYNYLINNNELIQTCREALLENEKSINLSNTDDFNLLSAISPGSSTSENSLGDGAVASSKVSMDNMSIKEFSNWINHTEEHLESVCYCSFRQGNVNFNSNTLSASNSNLSASQREWIDAIAEHKVIQAEIQTVGRSFINSLKSNASKINKSLLTAEETRWHNLWLKSFECLMIVEEHHTCPNHTTWNRERSSTPYSNSKRFKLGPFSEGKENIRGMMRNRRIQTNMIGIGGGPGLNETFNVPNGKYEIIHKDIGYSSDADMSDACEPSSCPNYISSTAKSPRKRHRRRRPRIGERPWSFHSEWTQWDYYQPPFSGLSGEFRMTLMMKIMEKKINLLTLLLQLSVDSAICHH</sequence>
<dbReference type="AlphaFoldDB" id="T1JSK7"/>
<dbReference type="EMBL" id="CAEY01000461">
    <property type="status" value="NOT_ANNOTATED_CDS"/>
    <property type="molecule type" value="Genomic_DNA"/>
</dbReference>
<evidence type="ECO:0000313" key="2">
    <source>
        <dbReference type="EnsemblMetazoa" id="tetur01g10880.1"/>
    </source>
</evidence>
<organism evidence="2 3">
    <name type="scientific">Tetranychus urticae</name>
    <name type="common">Two-spotted spider mite</name>
    <dbReference type="NCBI Taxonomy" id="32264"/>
    <lineage>
        <taxon>Eukaryota</taxon>
        <taxon>Metazoa</taxon>
        <taxon>Ecdysozoa</taxon>
        <taxon>Arthropoda</taxon>
        <taxon>Chelicerata</taxon>
        <taxon>Arachnida</taxon>
        <taxon>Acari</taxon>
        <taxon>Acariformes</taxon>
        <taxon>Trombidiformes</taxon>
        <taxon>Prostigmata</taxon>
        <taxon>Eleutherengona</taxon>
        <taxon>Raphignathae</taxon>
        <taxon>Tetranychoidea</taxon>
        <taxon>Tetranychidae</taxon>
        <taxon>Tetranychus</taxon>
    </lineage>
</organism>
<keyword evidence="3" id="KW-1185">Reference proteome</keyword>
<evidence type="ECO:0000256" key="1">
    <source>
        <dbReference type="SAM" id="MobiDB-lite"/>
    </source>
</evidence>
<protein>
    <submittedName>
        <fullName evidence="2">Uncharacterized protein</fullName>
    </submittedName>
</protein>
<proteinExistence type="predicted"/>
<reference evidence="2" key="2">
    <citation type="submission" date="2015-06" db="UniProtKB">
        <authorList>
            <consortium name="EnsemblMetazoa"/>
        </authorList>
    </citation>
    <scope>IDENTIFICATION</scope>
</reference>
<accession>T1JSK7</accession>